<organism evidence="1 2">
    <name type="scientific">Ladona fulva</name>
    <name type="common">Scarce chaser dragonfly</name>
    <name type="synonym">Libellula fulva</name>
    <dbReference type="NCBI Taxonomy" id="123851"/>
    <lineage>
        <taxon>Eukaryota</taxon>
        <taxon>Metazoa</taxon>
        <taxon>Ecdysozoa</taxon>
        <taxon>Arthropoda</taxon>
        <taxon>Hexapoda</taxon>
        <taxon>Insecta</taxon>
        <taxon>Pterygota</taxon>
        <taxon>Palaeoptera</taxon>
        <taxon>Odonata</taxon>
        <taxon>Epiprocta</taxon>
        <taxon>Anisoptera</taxon>
        <taxon>Libelluloidea</taxon>
        <taxon>Libellulidae</taxon>
        <taxon>Ladona</taxon>
    </lineage>
</organism>
<dbReference type="EMBL" id="KZ308322">
    <property type="protein sequence ID" value="KAG8227409.1"/>
    <property type="molecule type" value="Genomic_DNA"/>
</dbReference>
<proteinExistence type="predicted"/>
<dbReference type="InterPro" id="IPR011989">
    <property type="entry name" value="ARM-like"/>
</dbReference>
<keyword evidence="2" id="KW-1185">Reference proteome</keyword>
<name>A0A8K0K320_LADFU</name>
<dbReference type="PANTHER" id="PTHR12984:SF16">
    <property type="entry name" value="BLACK MATCH, ISOFORM H"/>
    <property type="match status" value="1"/>
</dbReference>
<reference evidence="1" key="1">
    <citation type="submission" date="2013-04" db="EMBL/GenBank/DDBJ databases">
        <authorList>
            <person name="Qu J."/>
            <person name="Murali S.C."/>
            <person name="Bandaranaike D."/>
            <person name="Bellair M."/>
            <person name="Blankenburg K."/>
            <person name="Chao H."/>
            <person name="Dinh H."/>
            <person name="Doddapaneni H."/>
            <person name="Downs B."/>
            <person name="Dugan-Rocha S."/>
            <person name="Elkadiri S."/>
            <person name="Gnanaolivu R.D."/>
            <person name="Hernandez B."/>
            <person name="Javaid M."/>
            <person name="Jayaseelan J.C."/>
            <person name="Lee S."/>
            <person name="Li M."/>
            <person name="Ming W."/>
            <person name="Munidasa M."/>
            <person name="Muniz J."/>
            <person name="Nguyen L."/>
            <person name="Ongeri F."/>
            <person name="Osuji N."/>
            <person name="Pu L.-L."/>
            <person name="Puazo M."/>
            <person name="Qu C."/>
            <person name="Quiroz J."/>
            <person name="Raj R."/>
            <person name="Weissenberger G."/>
            <person name="Xin Y."/>
            <person name="Zou X."/>
            <person name="Han Y."/>
            <person name="Richards S."/>
            <person name="Worley K."/>
            <person name="Muzny D."/>
            <person name="Gibbs R."/>
        </authorList>
    </citation>
    <scope>NUCLEOTIDE SEQUENCE</scope>
    <source>
        <strain evidence="1">Sampled in the wild</strain>
    </source>
</reference>
<reference evidence="1" key="2">
    <citation type="submission" date="2017-10" db="EMBL/GenBank/DDBJ databases">
        <title>Ladona fulva Genome sequencing and assembly.</title>
        <authorList>
            <person name="Murali S."/>
            <person name="Richards S."/>
            <person name="Bandaranaike D."/>
            <person name="Bellair M."/>
            <person name="Blankenburg K."/>
            <person name="Chao H."/>
            <person name="Dinh H."/>
            <person name="Doddapaneni H."/>
            <person name="Dugan-Rocha S."/>
            <person name="Elkadiri S."/>
            <person name="Gnanaolivu R."/>
            <person name="Hernandez B."/>
            <person name="Skinner E."/>
            <person name="Javaid M."/>
            <person name="Lee S."/>
            <person name="Li M."/>
            <person name="Ming W."/>
            <person name="Munidasa M."/>
            <person name="Muniz J."/>
            <person name="Nguyen L."/>
            <person name="Hughes D."/>
            <person name="Osuji N."/>
            <person name="Pu L.-L."/>
            <person name="Puazo M."/>
            <person name="Qu C."/>
            <person name="Quiroz J."/>
            <person name="Raj R."/>
            <person name="Weissenberger G."/>
            <person name="Xin Y."/>
            <person name="Zou X."/>
            <person name="Han Y."/>
            <person name="Worley K."/>
            <person name="Muzny D."/>
            <person name="Gibbs R."/>
        </authorList>
    </citation>
    <scope>NUCLEOTIDE SEQUENCE</scope>
    <source>
        <strain evidence="1">Sampled in the wild</strain>
    </source>
</reference>
<protein>
    <submittedName>
        <fullName evidence="1">Uncharacterized protein</fullName>
    </submittedName>
</protein>
<accession>A0A8K0K320</accession>
<dbReference type="InterPro" id="IPR051177">
    <property type="entry name" value="CIK-Related_Protein"/>
</dbReference>
<dbReference type="Gene3D" id="1.25.10.10">
    <property type="entry name" value="Leucine-rich Repeat Variant"/>
    <property type="match status" value="1"/>
</dbReference>
<comment type="caution">
    <text evidence="1">The sequence shown here is derived from an EMBL/GenBank/DDBJ whole genome shotgun (WGS) entry which is preliminary data.</text>
</comment>
<dbReference type="AlphaFoldDB" id="A0A8K0K320"/>
<dbReference type="OrthoDB" id="8187485at2759"/>
<evidence type="ECO:0000313" key="1">
    <source>
        <dbReference type="EMBL" id="KAG8227409.1"/>
    </source>
</evidence>
<gene>
    <name evidence="1" type="ORF">J437_LFUL000418</name>
</gene>
<dbReference type="Proteomes" id="UP000792457">
    <property type="component" value="Unassembled WGS sequence"/>
</dbReference>
<sequence length="148" mass="17136">MNEDAEMESAALLAVTNVHDYLDETSIRRKILPKTKQVYERNSNDLKIVLNALSCVERTLDRLDRSLIIDEVLPMLWDVRLQDPDVTIRVVNIYRIMLSDKKYGLSVNLMATRVMPSLIPQTVNPSLNLEQFTILVEVLQEMLEHIDR</sequence>
<dbReference type="PANTHER" id="PTHR12984">
    <property type="entry name" value="SCY1-RELATED S/T PROTEIN KINASE-LIKE"/>
    <property type="match status" value="1"/>
</dbReference>
<evidence type="ECO:0000313" key="2">
    <source>
        <dbReference type="Proteomes" id="UP000792457"/>
    </source>
</evidence>